<dbReference type="SUPFAM" id="SSF53335">
    <property type="entry name" value="S-adenosyl-L-methionine-dependent methyltransferases"/>
    <property type="match status" value="1"/>
</dbReference>
<dbReference type="GeneID" id="93518453"/>
<name>A0A140NJ75_PROSM</name>
<dbReference type="PANTHER" id="PTHR43464">
    <property type="entry name" value="METHYLTRANSFERASE"/>
    <property type="match status" value="1"/>
</dbReference>
<dbReference type="PIRSF" id="PIRSF005215">
    <property type="entry name" value="TehB"/>
    <property type="match status" value="1"/>
</dbReference>
<dbReference type="PATRIC" id="fig|1157951.4.peg.805"/>
<evidence type="ECO:0000259" key="1">
    <source>
        <dbReference type="Pfam" id="PF03848"/>
    </source>
</evidence>
<dbReference type="Pfam" id="PF03848">
    <property type="entry name" value="TehB"/>
    <property type="match status" value="1"/>
</dbReference>
<dbReference type="EMBL" id="CP003488">
    <property type="protein sequence ID" value="AFH92698.1"/>
    <property type="molecule type" value="Genomic_DNA"/>
</dbReference>
<evidence type="ECO:0000313" key="4">
    <source>
        <dbReference type="Proteomes" id="UP000005012"/>
    </source>
</evidence>
<proteinExistence type="predicted"/>
<dbReference type="CDD" id="cd02440">
    <property type="entry name" value="AdoMet_MTases"/>
    <property type="match status" value="1"/>
</dbReference>
<evidence type="ECO:0000259" key="2">
    <source>
        <dbReference type="Pfam" id="PF09313"/>
    </source>
</evidence>
<feature type="domain" description="Tellurite resistance methyltransferase TehB-like" evidence="1">
    <location>
        <begin position="96"/>
        <end position="291"/>
    </location>
</feature>
<dbReference type="Gene3D" id="3.40.50.150">
    <property type="entry name" value="Vaccinia Virus protein VP39"/>
    <property type="match status" value="1"/>
</dbReference>
<dbReference type="InterPro" id="IPR014710">
    <property type="entry name" value="RmlC-like_jellyroll"/>
</dbReference>
<reference evidence="3 4" key="1">
    <citation type="journal article" date="2012" name="J. Bacteriol.">
        <title>Complete Genome Sequence of Providencia stuartii Clinical Isolate MRSN 2154.</title>
        <authorList>
            <person name="Clifford R.J."/>
            <person name="Hang J."/>
            <person name="Riley M.C."/>
            <person name="Onmus-Leone F."/>
            <person name="Kuschner R.A."/>
            <person name="Lesho E.P."/>
            <person name="Waterman P.E."/>
        </authorList>
    </citation>
    <scope>NUCLEOTIDE SEQUENCE [LARGE SCALE GENOMIC DNA]</scope>
    <source>
        <strain evidence="3 4">MRSN 2154</strain>
    </source>
</reference>
<dbReference type="GO" id="GO:0008757">
    <property type="term" value="F:S-adenosylmethionine-dependent methyltransferase activity"/>
    <property type="evidence" value="ECO:0007669"/>
    <property type="project" value="InterPro"/>
</dbReference>
<feature type="domain" description="TehB/YeaR-like" evidence="2">
    <location>
        <begin position="15"/>
        <end position="94"/>
    </location>
</feature>
<dbReference type="HOGENOM" id="CLU_084458_0_0_6"/>
<dbReference type="RefSeq" id="WP_014656432.1">
    <property type="nucleotide sequence ID" value="NC_017731.1"/>
</dbReference>
<sequence length="295" mass="33846">MQLKGDDMSELVCYKTMPVWDKASLPLMFQERHNTKEDTYAQLRVLKGSLDFVIFSEDGSEQKFTFDINNQPPIIEPQVWHRISDCSDDMQCQLSFLCHPDIKFYKEYGLTIPHSEVRFLCENNLSQPCKTLDLGSGRGRNSFYLALQGYDVTAVDINPQHIQAIEFVKKQAGIENIKTAIYDINSHQIKDDYDLIISTVVLMFLQRERIADVIANMQAHTLPGGINVIVCAAETPDAPLDLIPFKCFLKAGELHEYYKDWEILKYNENPGHLHRTDAQGNRIKLNFATLIAKKR</sequence>
<reference evidence="4" key="2">
    <citation type="submission" date="2012-04" db="EMBL/GenBank/DDBJ databases">
        <title>Complete genome sequence of Providencia stuartii clinical isolate MRSN 2154.</title>
        <authorList>
            <person name="Clifford R.J."/>
            <person name="Hang J."/>
            <person name="Riley M.C."/>
            <person name="Onmus-Leone F."/>
            <person name="Kuschner R.A."/>
            <person name="Lesho E.P."/>
            <person name="Waterman P.E."/>
        </authorList>
    </citation>
    <scope>NUCLEOTIDE SEQUENCE [LARGE SCALE GENOMIC DNA]</scope>
    <source>
        <strain evidence="4">MRSN 2154</strain>
    </source>
</reference>
<dbReference type="NCBIfam" id="NF008405">
    <property type="entry name" value="PRK11207.1"/>
    <property type="match status" value="1"/>
</dbReference>
<dbReference type="Gene3D" id="2.60.120.10">
    <property type="entry name" value="Jelly Rolls"/>
    <property type="match status" value="1"/>
</dbReference>
<dbReference type="InterPro" id="IPR015985">
    <property type="entry name" value="TehB-like_dom"/>
</dbReference>
<dbReference type="InterPro" id="IPR015392">
    <property type="entry name" value="TehB/YeaR-like_dom"/>
</dbReference>
<dbReference type="PANTHER" id="PTHR43464:SF49">
    <property type="entry name" value="TELLURITE METHYLTRANSFERASE"/>
    <property type="match status" value="1"/>
</dbReference>
<dbReference type="InterPro" id="IPR014431">
    <property type="entry name" value="Tellurite-R_TehB-2"/>
</dbReference>
<dbReference type="InterPro" id="IPR029063">
    <property type="entry name" value="SAM-dependent_MTases_sf"/>
</dbReference>
<accession>A0A140NJ75</accession>
<dbReference type="GO" id="GO:0046690">
    <property type="term" value="P:response to tellurium ion"/>
    <property type="evidence" value="ECO:0007669"/>
    <property type="project" value="InterPro"/>
</dbReference>
<dbReference type="Pfam" id="PF09313">
    <property type="entry name" value="TehB-like"/>
    <property type="match status" value="1"/>
</dbReference>
<dbReference type="OrthoDB" id="9804312at2"/>
<evidence type="ECO:0000313" key="3">
    <source>
        <dbReference type="EMBL" id="AFH92698.1"/>
    </source>
</evidence>
<dbReference type="AlphaFoldDB" id="A0A140NJ75"/>
<dbReference type="NCBIfam" id="NF008992">
    <property type="entry name" value="PRK12335.1"/>
    <property type="match status" value="1"/>
</dbReference>
<dbReference type="InterPro" id="IPR004537">
    <property type="entry name" value="Tellurite-R_MeTrfase_TehB"/>
</dbReference>
<dbReference type="GO" id="GO:0005737">
    <property type="term" value="C:cytoplasm"/>
    <property type="evidence" value="ECO:0007669"/>
    <property type="project" value="InterPro"/>
</dbReference>
<protein>
    <submittedName>
        <fullName evidence="3">Tellurite resistance protein TehB</fullName>
    </submittedName>
</protein>
<dbReference type="NCBIfam" id="TIGR00477">
    <property type="entry name" value="tehB"/>
    <property type="match status" value="1"/>
</dbReference>
<dbReference type="KEGG" id="psi:S70_04085"/>
<dbReference type="Proteomes" id="UP000005012">
    <property type="component" value="Chromosome"/>
</dbReference>
<organism evidence="3 4">
    <name type="scientific">Providencia stuartii (strain MRSN 2154)</name>
    <dbReference type="NCBI Taxonomy" id="1157951"/>
    <lineage>
        <taxon>Bacteria</taxon>
        <taxon>Pseudomonadati</taxon>
        <taxon>Pseudomonadota</taxon>
        <taxon>Gammaproteobacteria</taxon>
        <taxon>Enterobacterales</taxon>
        <taxon>Morganellaceae</taxon>
        <taxon>Providencia</taxon>
    </lineage>
</organism>
<gene>
    <name evidence="3" type="ordered locus">S70_04085</name>
</gene>
<dbReference type="SUPFAM" id="SSF51197">
    <property type="entry name" value="Clavaminate synthase-like"/>
    <property type="match status" value="1"/>
</dbReference>